<accession>A0A1G7A2Q5</accession>
<dbReference type="PANTHER" id="PTHR43584">
    <property type="entry name" value="NUCLEOTIDYL TRANSFERASE"/>
    <property type="match status" value="1"/>
</dbReference>
<keyword evidence="2 5" id="KW-0548">Nucleotidyltransferase</keyword>
<dbReference type="InterPro" id="IPR029044">
    <property type="entry name" value="Nucleotide-diphossugar_trans"/>
</dbReference>
<dbReference type="CDD" id="cd06422">
    <property type="entry name" value="NTP_transferase_like_1"/>
    <property type="match status" value="1"/>
</dbReference>
<protein>
    <submittedName>
        <fullName evidence="5">MurNAc alpha-1-phosphate uridylyltransferase</fullName>
    </submittedName>
</protein>
<dbReference type="AlphaFoldDB" id="A0A1G7A2Q5"/>
<dbReference type="EMBL" id="FNAP01000003">
    <property type="protein sequence ID" value="SDE09119.1"/>
    <property type="molecule type" value="Genomic_DNA"/>
</dbReference>
<dbReference type="InterPro" id="IPR050065">
    <property type="entry name" value="GlmU-like"/>
</dbReference>
<organism evidence="5 6">
    <name type="scientific">Rhodospira trueperi</name>
    <dbReference type="NCBI Taxonomy" id="69960"/>
    <lineage>
        <taxon>Bacteria</taxon>
        <taxon>Pseudomonadati</taxon>
        <taxon>Pseudomonadota</taxon>
        <taxon>Alphaproteobacteria</taxon>
        <taxon>Rhodospirillales</taxon>
        <taxon>Rhodospirillaceae</taxon>
        <taxon>Rhodospira</taxon>
    </lineage>
</organism>
<feature type="domain" description="MobA-like NTP transferase" evidence="4">
    <location>
        <begin position="23"/>
        <end position="149"/>
    </location>
</feature>
<reference evidence="5 6" key="1">
    <citation type="submission" date="2016-10" db="EMBL/GenBank/DDBJ databases">
        <authorList>
            <person name="de Groot N.N."/>
        </authorList>
    </citation>
    <scope>NUCLEOTIDE SEQUENCE [LARGE SCALE GENOMIC DNA]</scope>
    <source>
        <strain evidence="5 6">ATCC 700224</strain>
    </source>
</reference>
<evidence type="ECO:0000256" key="3">
    <source>
        <dbReference type="ARBA" id="ARBA00022842"/>
    </source>
</evidence>
<dbReference type="InterPro" id="IPR025877">
    <property type="entry name" value="MobA-like_NTP_Trfase"/>
</dbReference>
<dbReference type="Gene3D" id="3.90.550.10">
    <property type="entry name" value="Spore Coat Polysaccharide Biosynthesis Protein SpsA, Chain A"/>
    <property type="match status" value="1"/>
</dbReference>
<dbReference type="GO" id="GO:0016779">
    <property type="term" value="F:nucleotidyltransferase activity"/>
    <property type="evidence" value="ECO:0007669"/>
    <property type="project" value="UniProtKB-KW"/>
</dbReference>
<evidence type="ECO:0000313" key="6">
    <source>
        <dbReference type="Proteomes" id="UP000199412"/>
    </source>
</evidence>
<keyword evidence="3" id="KW-0460">Magnesium</keyword>
<evidence type="ECO:0000313" key="5">
    <source>
        <dbReference type="EMBL" id="SDE09119.1"/>
    </source>
</evidence>
<dbReference type="Proteomes" id="UP000199412">
    <property type="component" value="Unassembled WGS sequence"/>
</dbReference>
<name>A0A1G7A2Q5_9PROT</name>
<gene>
    <name evidence="5" type="ORF">SAMN05421720_103150</name>
</gene>
<dbReference type="STRING" id="69960.SAMN05421720_103150"/>
<proteinExistence type="predicted"/>
<dbReference type="SUPFAM" id="SSF53448">
    <property type="entry name" value="Nucleotide-diphospho-sugar transferases"/>
    <property type="match status" value="1"/>
</dbReference>
<sequence>MTPRAHQPVAIPPVGDVAIPRRAMVLAAGLGTRMRPITDHTPKPLVPLRGRPVIDWTLDRLAAVGVESCVVNVHHLADTVRDHLSDRRAPRIAFSDETDRLMDTGGGVRKALPLLGAGPFFVINGDVVWLNGVRPALTRLAEAWDPARMDLLLLVLRLAGANGYDGRGDFFVDPWGRPRRRLPHEIAPFVYAGVMMTTPALFEGTPDAPFSLNRLFNRALDEDRIRAVPHDGEWYHVGTPAALALAEEKLGEPGPSSDQ</sequence>
<keyword evidence="6" id="KW-1185">Reference proteome</keyword>
<evidence type="ECO:0000256" key="2">
    <source>
        <dbReference type="ARBA" id="ARBA00022695"/>
    </source>
</evidence>
<evidence type="ECO:0000256" key="1">
    <source>
        <dbReference type="ARBA" id="ARBA00022679"/>
    </source>
</evidence>
<dbReference type="Pfam" id="PF12804">
    <property type="entry name" value="NTP_transf_3"/>
    <property type="match status" value="1"/>
</dbReference>
<dbReference type="RefSeq" id="WP_218128313.1">
    <property type="nucleotide sequence ID" value="NZ_FNAP01000003.1"/>
</dbReference>
<keyword evidence="1 5" id="KW-0808">Transferase</keyword>
<evidence type="ECO:0000259" key="4">
    <source>
        <dbReference type="Pfam" id="PF12804"/>
    </source>
</evidence>
<dbReference type="PANTHER" id="PTHR43584:SF8">
    <property type="entry name" value="N-ACETYLMURAMATE ALPHA-1-PHOSPHATE URIDYLYLTRANSFERASE"/>
    <property type="match status" value="1"/>
</dbReference>